<feature type="domain" description="UvrD-like helicase ATP-binding" evidence="17">
    <location>
        <begin position="3"/>
        <end position="369"/>
    </location>
</feature>
<dbReference type="HAMAP" id="MF_01485">
    <property type="entry name" value="RecB"/>
    <property type="match status" value="1"/>
</dbReference>
<keyword evidence="9" id="KW-0460">Magnesium</keyword>
<dbReference type="SUPFAM" id="SSF52980">
    <property type="entry name" value="Restriction endonuclease-like"/>
    <property type="match status" value="1"/>
</dbReference>
<evidence type="ECO:0000256" key="8">
    <source>
        <dbReference type="ARBA" id="ARBA00022840"/>
    </source>
</evidence>
<dbReference type="EC" id="5.6.2.4" evidence="14"/>
<evidence type="ECO:0000256" key="16">
    <source>
        <dbReference type="SAM" id="MobiDB-lite"/>
    </source>
</evidence>
<keyword evidence="8" id="KW-0067">ATP-binding</keyword>
<feature type="domain" description="UvrD-like helicase C-terminal" evidence="18">
    <location>
        <begin position="389"/>
        <end position="658"/>
    </location>
</feature>
<keyword evidence="12" id="KW-0413">Isomerase</keyword>
<dbReference type="InterPro" id="IPR038726">
    <property type="entry name" value="PDDEXK_AddAB-type"/>
</dbReference>
<dbReference type="GO" id="GO:0000725">
    <property type="term" value="P:recombinational repair"/>
    <property type="evidence" value="ECO:0007669"/>
    <property type="project" value="TreeGrafter"/>
</dbReference>
<dbReference type="PANTHER" id="PTHR11070">
    <property type="entry name" value="UVRD / RECB / PCRA DNA HELICASE FAMILY MEMBER"/>
    <property type="match status" value="1"/>
</dbReference>
<keyword evidence="3" id="KW-0547">Nucleotide-binding</keyword>
<dbReference type="AlphaFoldDB" id="A0A6J5YFG7"/>
<dbReference type="PROSITE" id="PS51198">
    <property type="entry name" value="UVRD_HELICASE_ATP_BIND"/>
    <property type="match status" value="1"/>
</dbReference>
<accession>A0A6J5YFG7</accession>
<keyword evidence="10" id="KW-0238">DNA-binding</keyword>
<dbReference type="InterPro" id="IPR000212">
    <property type="entry name" value="DNA_helicase_UvrD/REP"/>
</dbReference>
<evidence type="ECO:0000256" key="7">
    <source>
        <dbReference type="ARBA" id="ARBA00022839"/>
    </source>
</evidence>
<keyword evidence="5" id="KW-0378">Hydrolase</keyword>
<dbReference type="Gene3D" id="1.10.486.10">
    <property type="entry name" value="PCRA, domain 4"/>
    <property type="match status" value="1"/>
</dbReference>
<dbReference type="GO" id="GO:0009338">
    <property type="term" value="C:exodeoxyribonuclease V complex"/>
    <property type="evidence" value="ECO:0007669"/>
    <property type="project" value="TreeGrafter"/>
</dbReference>
<dbReference type="InterPro" id="IPR011335">
    <property type="entry name" value="Restrct_endonuc-II-like"/>
</dbReference>
<evidence type="ECO:0000313" key="19">
    <source>
        <dbReference type="EMBL" id="CAB4324215.1"/>
    </source>
</evidence>
<evidence type="ECO:0000259" key="18">
    <source>
        <dbReference type="PROSITE" id="PS51217"/>
    </source>
</evidence>
<evidence type="ECO:0000256" key="9">
    <source>
        <dbReference type="ARBA" id="ARBA00022842"/>
    </source>
</evidence>
<evidence type="ECO:0000256" key="10">
    <source>
        <dbReference type="ARBA" id="ARBA00023125"/>
    </source>
</evidence>
<dbReference type="CDD" id="cd22352">
    <property type="entry name" value="RecB_C-like"/>
    <property type="match status" value="1"/>
</dbReference>
<dbReference type="InterPro" id="IPR004586">
    <property type="entry name" value="RecB"/>
</dbReference>
<protein>
    <recommendedName>
        <fullName evidence="14">DNA 3'-5' helicase</fullName>
        <ecNumber evidence="14">5.6.2.4</ecNumber>
    </recommendedName>
</protein>
<evidence type="ECO:0000256" key="2">
    <source>
        <dbReference type="ARBA" id="ARBA00022723"/>
    </source>
</evidence>
<dbReference type="InterPro" id="IPR014017">
    <property type="entry name" value="DNA_helicase_UvrD-like_C"/>
</dbReference>
<organism evidence="19">
    <name type="scientific">freshwater metagenome</name>
    <dbReference type="NCBI Taxonomy" id="449393"/>
    <lineage>
        <taxon>unclassified sequences</taxon>
        <taxon>metagenomes</taxon>
        <taxon>ecological metagenomes</taxon>
    </lineage>
</organism>
<keyword evidence="1" id="KW-0540">Nuclease</keyword>
<dbReference type="EMBL" id="CAEMXZ010000116">
    <property type="protein sequence ID" value="CAB4324215.1"/>
    <property type="molecule type" value="Genomic_DNA"/>
</dbReference>
<proteinExistence type="inferred from homology"/>
<evidence type="ECO:0000256" key="6">
    <source>
        <dbReference type="ARBA" id="ARBA00022806"/>
    </source>
</evidence>
<evidence type="ECO:0000256" key="3">
    <source>
        <dbReference type="ARBA" id="ARBA00022741"/>
    </source>
</evidence>
<evidence type="ECO:0000256" key="5">
    <source>
        <dbReference type="ARBA" id="ARBA00022801"/>
    </source>
</evidence>
<dbReference type="Gene3D" id="3.90.320.10">
    <property type="match status" value="1"/>
</dbReference>
<evidence type="ECO:0000256" key="4">
    <source>
        <dbReference type="ARBA" id="ARBA00022763"/>
    </source>
</evidence>
<dbReference type="PANTHER" id="PTHR11070:SF23">
    <property type="entry name" value="RECBCD ENZYME SUBUNIT RECB"/>
    <property type="match status" value="1"/>
</dbReference>
<dbReference type="PROSITE" id="PS51217">
    <property type="entry name" value="UVRD_HELICASE_CTER"/>
    <property type="match status" value="1"/>
</dbReference>
<dbReference type="GO" id="GO:0005524">
    <property type="term" value="F:ATP binding"/>
    <property type="evidence" value="ECO:0007669"/>
    <property type="project" value="UniProtKB-KW"/>
</dbReference>
<dbReference type="GO" id="GO:0046872">
    <property type="term" value="F:metal ion binding"/>
    <property type="evidence" value="ECO:0007669"/>
    <property type="project" value="UniProtKB-KW"/>
</dbReference>
<keyword evidence="11" id="KW-0234">DNA repair</keyword>
<sequence>MTDHEYEAFDLAGPLPTGITLLQASAGTGKTFALAALAVRSIAELGLSASELCVVTFTEAATSELRGRIRERIAEAIAHLEATAHLDPDVAITTDPVLIALGRGTDGQPIESAEHLLRLARLRTALDEFDTATISTIHGFCSRVLAIAGGASADTPISSDTDHIVELINDLFVSRFSGSTPAPVTPAQLLRAVETRLKLPDARLYRWNVDDPGPNAGARVRNEFTRSGKIAVVADLVDEVVELVLQQRTDQRRRTYDSLITDARAHIVSSDGVGTVASLRARFSLVMIDEFQDTDQVQWSMFRTAFLDSNSQGISSPVTSSPVTTVLVGDPKQSIYRFRSAELSAYLGALEYARTNGRVFSLRVNWRSDRAVLDGLDHLFGGLAFGDPRIVFESVDAAPDHDVSPFAIAGAPATAAVELRTIGVSGAPAARTVAFADLVAEIIRLLNTATIERDGIAQPLRPSDIGVLVRSNADASRCARALNEAGVPAASSSADSVLGSTAARHWRWLADALARPSSASLVRTAATTWFIGLDGPSIAALTDERLSELIEQVRGWATDLTEGGLPRLMASLRAGGLAGRVLAAPSGERDLTDLEHIAELLQSATSGRPISPAALSDLLTGMSAGAGDTEAESTELLGRRIDRDDDTVKVLTLHKAKGLEFPVVLCPTLWAAPSGSRGSLKHGEVGGQRLIEICKLASNAEPLKGYKDVVAADKQETDGEELRLIYVALTRARHRLVVWWNPPASGQPPLATVLGAAIGTDAKNVEVAALVAASNGTISEVAAVSGPPPALARAAVPTPTLEVASISRNLRDDWRIWSFTAINSASGDHASPSAPGAAVWQVQPEAAPLLGGADEFAGDDPETLDPATPALTPLQSAPAGPAFGTLVHSALERVDFTSGELDAELTSACAALMNHRPLAIAPAALASGLINALQAPLGGPLGSTSLVEVTQVDRRNELDFDLPLAAFDASKIASVMLDHLPSTDPLHPWFVEAAAGALDVSLDGMLTGSIDLVARTVIGDQPCFWIADYKTNLIRTGDYSGPALATAMHHSGYALQATIYLVALHRFLRWRLGAAYEPQSQLLGAAYLFLRGMDPANDSADPAGVHWFQPPLAAIEALDLLFATGAAS</sequence>
<evidence type="ECO:0000256" key="12">
    <source>
        <dbReference type="ARBA" id="ARBA00023235"/>
    </source>
</evidence>
<feature type="region of interest" description="Disordered" evidence="16">
    <location>
        <begin position="851"/>
        <end position="875"/>
    </location>
</feature>
<reference evidence="19" key="1">
    <citation type="submission" date="2020-05" db="EMBL/GenBank/DDBJ databases">
        <authorList>
            <person name="Chiriac C."/>
            <person name="Salcher M."/>
            <person name="Ghai R."/>
            <person name="Kavagutti S V."/>
        </authorList>
    </citation>
    <scope>NUCLEOTIDE SEQUENCE</scope>
</reference>
<dbReference type="Pfam" id="PF00580">
    <property type="entry name" value="UvrD-helicase"/>
    <property type="match status" value="1"/>
</dbReference>
<evidence type="ECO:0000259" key="17">
    <source>
        <dbReference type="PROSITE" id="PS51198"/>
    </source>
</evidence>
<dbReference type="GO" id="GO:0005829">
    <property type="term" value="C:cytosol"/>
    <property type="evidence" value="ECO:0007669"/>
    <property type="project" value="TreeGrafter"/>
</dbReference>
<name>A0A6J5YFG7_9ZZZZ</name>
<evidence type="ECO:0000256" key="1">
    <source>
        <dbReference type="ARBA" id="ARBA00022722"/>
    </source>
</evidence>
<dbReference type="InterPro" id="IPR027417">
    <property type="entry name" value="P-loop_NTPase"/>
</dbReference>
<dbReference type="GO" id="GO:0043138">
    <property type="term" value="F:3'-5' DNA helicase activity"/>
    <property type="evidence" value="ECO:0007669"/>
    <property type="project" value="UniProtKB-EC"/>
</dbReference>
<dbReference type="SUPFAM" id="SSF52540">
    <property type="entry name" value="P-loop containing nucleoside triphosphate hydrolases"/>
    <property type="match status" value="1"/>
</dbReference>
<comment type="catalytic activity">
    <reaction evidence="15">
        <text>ATP + H2O = ADP + phosphate + H(+)</text>
        <dbReference type="Rhea" id="RHEA:13065"/>
        <dbReference type="ChEBI" id="CHEBI:15377"/>
        <dbReference type="ChEBI" id="CHEBI:15378"/>
        <dbReference type="ChEBI" id="CHEBI:30616"/>
        <dbReference type="ChEBI" id="CHEBI:43474"/>
        <dbReference type="ChEBI" id="CHEBI:456216"/>
        <dbReference type="EC" id="5.6.2.4"/>
    </reaction>
</comment>
<dbReference type="Pfam" id="PF12705">
    <property type="entry name" value="PDDEXK_1"/>
    <property type="match status" value="1"/>
</dbReference>
<comment type="catalytic activity">
    <reaction evidence="13">
        <text>Couples ATP hydrolysis with the unwinding of duplex DNA by translocating in the 3'-5' direction.</text>
        <dbReference type="EC" id="5.6.2.4"/>
    </reaction>
</comment>
<dbReference type="InterPro" id="IPR014016">
    <property type="entry name" value="UvrD-like_ATP-bd"/>
</dbReference>
<dbReference type="InterPro" id="IPR011604">
    <property type="entry name" value="PDDEXK-like_dom_sf"/>
</dbReference>
<evidence type="ECO:0000256" key="11">
    <source>
        <dbReference type="ARBA" id="ARBA00023204"/>
    </source>
</evidence>
<keyword evidence="4" id="KW-0227">DNA damage</keyword>
<keyword evidence="7" id="KW-0269">Exonuclease</keyword>
<dbReference type="GO" id="GO:0008854">
    <property type="term" value="F:exodeoxyribonuclease V activity"/>
    <property type="evidence" value="ECO:0007669"/>
    <property type="project" value="InterPro"/>
</dbReference>
<dbReference type="Gene3D" id="3.40.50.300">
    <property type="entry name" value="P-loop containing nucleotide triphosphate hydrolases"/>
    <property type="match status" value="3"/>
</dbReference>
<keyword evidence="2" id="KW-0479">Metal-binding</keyword>
<dbReference type="Pfam" id="PF13361">
    <property type="entry name" value="UvrD_C"/>
    <property type="match status" value="1"/>
</dbReference>
<dbReference type="GO" id="GO:0003677">
    <property type="term" value="F:DNA binding"/>
    <property type="evidence" value="ECO:0007669"/>
    <property type="project" value="UniProtKB-KW"/>
</dbReference>
<keyword evidence="6" id="KW-0347">Helicase</keyword>
<gene>
    <name evidence="19" type="ORF">UFOPK1392_01980</name>
</gene>
<evidence type="ECO:0000256" key="15">
    <source>
        <dbReference type="ARBA" id="ARBA00048988"/>
    </source>
</evidence>
<evidence type="ECO:0000256" key="13">
    <source>
        <dbReference type="ARBA" id="ARBA00034617"/>
    </source>
</evidence>
<evidence type="ECO:0000256" key="14">
    <source>
        <dbReference type="ARBA" id="ARBA00034808"/>
    </source>
</evidence>